<feature type="non-terminal residue" evidence="1">
    <location>
        <position position="434"/>
    </location>
</feature>
<dbReference type="AlphaFoldDB" id="K1YXU9"/>
<organism evidence="1">
    <name type="scientific">uncultured bacterium</name>
    <name type="common">gcode 4</name>
    <dbReference type="NCBI Taxonomy" id="1234023"/>
    <lineage>
        <taxon>Bacteria</taxon>
        <taxon>environmental samples</taxon>
    </lineage>
</organism>
<comment type="caution">
    <text evidence="1">The sequence shown here is derived from an EMBL/GenBank/DDBJ whole genome shotgun (WGS) entry which is preliminary data.</text>
</comment>
<gene>
    <name evidence="1" type="ORF">ACD_78C00121G0001</name>
</gene>
<sequence length="434" mass="52117">MEKVTEAKTCTHCSANFDITDKDLEFYDKISPVFGGVKYPIPSPTFCPDCRQQRRLSFRNERKLYKRKCDLTGKEIISIFSPDKSYKVYGQSAWWSDKWDAMEYGRDFDFSRGFFEQFEELSRDVPTISMINYNSENSEYCNYSLNLKDCYFAHWISDSQNSYYVNIWNALKNTVDCMVVSMIENSYELIWCAKIYNSFFCLKCENSSNLYYCNDCIWCDSCLFCSQLTNKKYCILNTQYSQEEYALKKDEVLSNFDYYYRKYKELYLNTPQKNMYSINAENCTWDFLYYCKNSKYCFDSKWLEDCKNITNSWWWKNAYDVYWLIMWSESASEYILESVSILWYRNVFCLNCDNVKYLIYCTHCYSSDNLFACTWLRNKSYCILNKQYTKEEYEELVPKIIEHMMTSPLTRGDWGGFEWGEFFPSSISPFGYNE</sequence>
<proteinExistence type="predicted"/>
<reference evidence="1" key="1">
    <citation type="journal article" date="2012" name="Science">
        <title>Fermentation, hydrogen, and sulfur metabolism in multiple uncultivated bacterial phyla.</title>
        <authorList>
            <person name="Wrighton K.C."/>
            <person name="Thomas B.C."/>
            <person name="Sharon I."/>
            <person name="Miller C.S."/>
            <person name="Castelle C.J."/>
            <person name="VerBerkmoes N.C."/>
            <person name="Wilkins M.J."/>
            <person name="Hettich R.L."/>
            <person name="Lipton M.S."/>
            <person name="Williams K.H."/>
            <person name="Long P.E."/>
            <person name="Banfield J.F."/>
        </authorList>
    </citation>
    <scope>NUCLEOTIDE SEQUENCE [LARGE SCALE GENOMIC DNA]</scope>
</reference>
<protein>
    <submittedName>
        <fullName evidence="1">Uncharacterized protein</fullName>
    </submittedName>
</protein>
<accession>K1YXU9</accession>
<dbReference type="EMBL" id="AMFJ01034121">
    <property type="protein sequence ID" value="EKD30199.1"/>
    <property type="molecule type" value="Genomic_DNA"/>
</dbReference>
<evidence type="ECO:0000313" key="1">
    <source>
        <dbReference type="EMBL" id="EKD30199.1"/>
    </source>
</evidence>
<name>K1YXU9_9BACT</name>